<sequence>MGMGRGGEKFKNTYIYINTTANMRSGKKITQIFKKVFLCMRGQNATAFQLSLLTETITGLKPLCM</sequence>
<organism evidence="1">
    <name type="scientific">Anguilla anguilla</name>
    <name type="common">European freshwater eel</name>
    <name type="synonym">Muraena anguilla</name>
    <dbReference type="NCBI Taxonomy" id="7936"/>
    <lineage>
        <taxon>Eukaryota</taxon>
        <taxon>Metazoa</taxon>
        <taxon>Chordata</taxon>
        <taxon>Craniata</taxon>
        <taxon>Vertebrata</taxon>
        <taxon>Euteleostomi</taxon>
        <taxon>Actinopterygii</taxon>
        <taxon>Neopterygii</taxon>
        <taxon>Teleostei</taxon>
        <taxon>Anguilliformes</taxon>
        <taxon>Anguillidae</taxon>
        <taxon>Anguilla</taxon>
    </lineage>
</organism>
<dbReference type="EMBL" id="GBXM01030195">
    <property type="protein sequence ID" value="JAH78382.1"/>
    <property type="molecule type" value="Transcribed_RNA"/>
</dbReference>
<evidence type="ECO:0000313" key="1">
    <source>
        <dbReference type="EMBL" id="JAH78382.1"/>
    </source>
</evidence>
<dbReference type="AlphaFoldDB" id="A0A0E9VJZ4"/>
<protein>
    <submittedName>
        <fullName evidence="1">Uncharacterized protein</fullName>
    </submittedName>
</protein>
<reference evidence="1" key="2">
    <citation type="journal article" date="2015" name="Fish Shellfish Immunol.">
        <title>Early steps in the European eel (Anguilla anguilla)-Vibrio vulnificus interaction in the gills: Role of the RtxA13 toxin.</title>
        <authorList>
            <person name="Callol A."/>
            <person name="Pajuelo D."/>
            <person name="Ebbesson L."/>
            <person name="Teles M."/>
            <person name="MacKenzie S."/>
            <person name="Amaro C."/>
        </authorList>
    </citation>
    <scope>NUCLEOTIDE SEQUENCE</scope>
</reference>
<reference evidence="1" key="1">
    <citation type="submission" date="2014-11" db="EMBL/GenBank/DDBJ databases">
        <authorList>
            <person name="Amaro Gonzalez C."/>
        </authorList>
    </citation>
    <scope>NUCLEOTIDE SEQUENCE</scope>
</reference>
<name>A0A0E9VJZ4_ANGAN</name>
<accession>A0A0E9VJZ4</accession>
<proteinExistence type="predicted"/>